<comment type="caution">
    <text evidence="8">The sequence shown here is derived from an EMBL/GenBank/DDBJ whole genome shotgun (WGS) entry which is preliminary data.</text>
</comment>
<dbReference type="AlphaFoldDB" id="A0A5M9K8F2"/>
<dbReference type="PIRSF" id="PIRSF006468">
    <property type="entry name" value="BCAT1"/>
    <property type="match status" value="1"/>
</dbReference>
<keyword evidence="5" id="KW-0808">Transferase</keyword>
<protein>
    <recommendedName>
        <fullName evidence="10">Branched-chain amino acid aminotransferase</fullName>
    </recommendedName>
</protein>
<evidence type="ECO:0000256" key="4">
    <source>
        <dbReference type="ARBA" id="ARBA00022576"/>
    </source>
</evidence>
<comment type="pathway">
    <text evidence="2">Secondary metabolite biosynthesis.</text>
</comment>
<dbReference type="SUPFAM" id="SSF56752">
    <property type="entry name" value="D-aminoacid aminotransferase-like PLP-dependent enzymes"/>
    <property type="match status" value="1"/>
</dbReference>
<evidence type="ECO:0008006" key="10">
    <source>
        <dbReference type="Google" id="ProtNLM"/>
    </source>
</evidence>
<accession>A0A5M9K8F2</accession>
<dbReference type="InterPro" id="IPR043131">
    <property type="entry name" value="BCAT-like_N"/>
</dbReference>
<evidence type="ECO:0000256" key="7">
    <source>
        <dbReference type="PIRSR" id="PIRSR006468-1"/>
    </source>
</evidence>
<evidence type="ECO:0000313" key="9">
    <source>
        <dbReference type="Proteomes" id="UP000322873"/>
    </source>
</evidence>
<dbReference type="Pfam" id="PF01063">
    <property type="entry name" value="Aminotran_4"/>
    <property type="match status" value="1"/>
</dbReference>
<organism evidence="8 9">
    <name type="scientific">Monilinia fructicola</name>
    <name type="common">Brown rot fungus</name>
    <name type="synonym">Ciboria fructicola</name>
    <dbReference type="NCBI Taxonomy" id="38448"/>
    <lineage>
        <taxon>Eukaryota</taxon>
        <taxon>Fungi</taxon>
        <taxon>Dikarya</taxon>
        <taxon>Ascomycota</taxon>
        <taxon>Pezizomycotina</taxon>
        <taxon>Leotiomycetes</taxon>
        <taxon>Helotiales</taxon>
        <taxon>Sclerotiniaceae</taxon>
        <taxon>Monilinia</taxon>
    </lineage>
</organism>
<dbReference type="Gene3D" id="3.20.10.10">
    <property type="entry name" value="D-amino Acid Aminotransferase, subunit A, domain 2"/>
    <property type="match status" value="1"/>
</dbReference>
<dbReference type="FunFam" id="3.20.10.10:FF:000010">
    <property type="entry name" value="Branched-chain amino acid aminotransferase"/>
    <property type="match status" value="1"/>
</dbReference>
<dbReference type="Proteomes" id="UP000322873">
    <property type="component" value="Unassembled WGS sequence"/>
</dbReference>
<evidence type="ECO:0000256" key="2">
    <source>
        <dbReference type="ARBA" id="ARBA00005179"/>
    </source>
</evidence>
<dbReference type="FunFam" id="3.30.470.10:FF:000004">
    <property type="entry name" value="Branched-chain-amino-acid aminotransferase"/>
    <property type="match status" value="1"/>
</dbReference>
<dbReference type="GO" id="GO:0009081">
    <property type="term" value="P:branched-chain amino acid metabolic process"/>
    <property type="evidence" value="ECO:0007669"/>
    <property type="project" value="InterPro"/>
</dbReference>
<dbReference type="InterPro" id="IPR001544">
    <property type="entry name" value="Aminotrans_IV"/>
</dbReference>
<sequence length="392" mass="43223">MTFPPPPVNTIDWSDIGFKFREVNGHIESHYSVKTGQWTPPKFITDPYLRLHGMSPALNYGQQAYEGMKAFRTPGDSSITIFRPTKNAARLAHSAEFISIPPVPENIFIESVHAAVSLNAEYVPPHETGAAMYIRPLIFGSSAQLGLNPPEEYTFCVYVLPNSIDLHHMELGSAKVGGNYAPVLRWSDKARNEGYGITLHLDSQTRSEIDEFSTSGFIGVKKEGENITLVVPDSKNVIASVTSDSILEIGKSFGWKTEVRSIKYEELPTFAEVMAAGTAAALVPIRSITRNSDSKTTEYIPSSSEDPGAICSKLLATLKGIQSGKIQDTFGWNKVVEKLDINDFATTEKDGDNEIELKRKRKMALSVLILAVMLISRFSIELDHGPNPDPKF</sequence>
<reference evidence="8 9" key="1">
    <citation type="submission" date="2019-06" db="EMBL/GenBank/DDBJ databases">
        <title>Genome Sequence of the Brown Rot Fungal Pathogen Monilinia fructicola.</title>
        <authorList>
            <person name="De Miccolis Angelini R.M."/>
            <person name="Landi L."/>
            <person name="Abate D."/>
            <person name="Pollastro S."/>
            <person name="Romanazzi G."/>
            <person name="Faretra F."/>
        </authorList>
    </citation>
    <scope>NUCLEOTIDE SEQUENCE [LARGE SCALE GENOMIC DNA]</scope>
    <source>
        <strain evidence="8 9">Mfrc123</strain>
    </source>
</reference>
<gene>
    <name evidence="8" type="ORF">EYC84_007139</name>
</gene>
<dbReference type="VEuPathDB" id="FungiDB:MFRU_021g01290"/>
<evidence type="ECO:0000313" key="8">
    <source>
        <dbReference type="EMBL" id="KAA8577140.1"/>
    </source>
</evidence>
<feature type="modified residue" description="N6-(pyridoxal phosphate)lysine" evidence="7">
    <location>
        <position position="175"/>
    </location>
</feature>
<dbReference type="InterPro" id="IPR036038">
    <property type="entry name" value="Aminotransferase-like"/>
</dbReference>
<dbReference type="GO" id="GO:0004084">
    <property type="term" value="F:branched-chain-amino-acid transaminase activity"/>
    <property type="evidence" value="ECO:0007669"/>
    <property type="project" value="InterPro"/>
</dbReference>
<name>A0A5M9K8F2_MONFR</name>
<evidence type="ECO:0000256" key="5">
    <source>
        <dbReference type="ARBA" id="ARBA00022679"/>
    </source>
</evidence>
<dbReference type="PANTHER" id="PTHR42825">
    <property type="entry name" value="AMINO ACID AMINOTRANSFERASE"/>
    <property type="match status" value="1"/>
</dbReference>
<evidence type="ECO:0000256" key="3">
    <source>
        <dbReference type="ARBA" id="ARBA00009320"/>
    </source>
</evidence>
<comment type="similarity">
    <text evidence="3">Belongs to the class-IV pyridoxal-phosphate-dependent aminotransferase family.</text>
</comment>
<evidence type="ECO:0000256" key="1">
    <source>
        <dbReference type="ARBA" id="ARBA00001933"/>
    </source>
</evidence>
<dbReference type="PANTHER" id="PTHR42825:SF2">
    <property type="entry name" value="BRANCHED-CHAIN-AMINO-ACID AMINOTRANSFERASE 3, CHLOROPLASTIC-RELATED"/>
    <property type="match status" value="1"/>
</dbReference>
<dbReference type="EMBL" id="VICG01000001">
    <property type="protein sequence ID" value="KAA8577140.1"/>
    <property type="molecule type" value="Genomic_DNA"/>
</dbReference>
<dbReference type="InterPro" id="IPR043132">
    <property type="entry name" value="BCAT-like_C"/>
</dbReference>
<dbReference type="InterPro" id="IPR005786">
    <property type="entry name" value="B_amino_transII"/>
</dbReference>
<proteinExistence type="inferred from homology"/>
<keyword evidence="6" id="KW-0663">Pyridoxal phosphate</keyword>
<dbReference type="Gene3D" id="3.30.470.10">
    <property type="match status" value="1"/>
</dbReference>
<keyword evidence="9" id="KW-1185">Reference proteome</keyword>
<evidence type="ECO:0000256" key="6">
    <source>
        <dbReference type="ARBA" id="ARBA00022898"/>
    </source>
</evidence>
<comment type="cofactor">
    <cofactor evidence="1">
        <name>pyridoxal 5'-phosphate</name>
        <dbReference type="ChEBI" id="CHEBI:597326"/>
    </cofactor>
</comment>
<keyword evidence="4" id="KW-0032">Aminotransferase</keyword>